<gene>
    <name evidence="6" type="ORF">Mgra_00001922</name>
</gene>
<comment type="subcellular location">
    <subcellularLocation>
        <location evidence="1">Lysosome membrane</location>
    </subcellularLocation>
</comment>
<dbReference type="InterPro" id="IPR032143">
    <property type="entry name" value="BORCS7"/>
</dbReference>
<dbReference type="Proteomes" id="UP000605970">
    <property type="component" value="Unassembled WGS sequence"/>
</dbReference>
<accession>A0A8S9ZZJ0</accession>
<evidence type="ECO:0000256" key="2">
    <source>
        <dbReference type="ARBA" id="ARBA00005433"/>
    </source>
</evidence>
<evidence type="ECO:0000256" key="5">
    <source>
        <dbReference type="ARBA" id="ARBA00023228"/>
    </source>
</evidence>
<organism evidence="6 7">
    <name type="scientific">Meloidogyne graminicola</name>
    <dbReference type="NCBI Taxonomy" id="189291"/>
    <lineage>
        <taxon>Eukaryota</taxon>
        <taxon>Metazoa</taxon>
        <taxon>Ecdysozoa</taxon>
        <taxon>Nematoda</taxon>
        <taxon>Chromadorea</taxon>
        <taxon>Rhabditida</taxon>
        <taxon>Tylenchina</taxon>
        <taxon>Tylenchomorpha</taxon>
        <taxon>Tylenchoidea</taxon>
        <taxon>Meloidogynidae</taxon>
        <taxon>Meloidogyninae</taxon>
        <taxon>Meloidogyne</taxon>
    </lineage>
</organism>
<dbReference type="GO" id="GO:0005765">
    <property type="term" value="C:lysosomal membrane"/>
    <property type="evidence" value="ECO:0007669"/>
    <property type="project" value="UniProtKB-SubCell"/>
</dbReference>
<comment type="caution">
    <text evidence="6">The sequence shown here is derived from an EMBL/GenBank/DDBJ whole genome shotgun (WGS) entry which is preliminary data.</text>
</comment>
<dbReference type="AlphaFoldDB" id="A0A8S9ZZJ0"/>
<comment type="similarity">
    <text evidence="2">Belongs to the BORCS7 family.</text>
</comment>
<dbReference type="EMBL" id="JABEBT010000011">
    <property type="protein sequence ID" value="KAF7638545.1"/>
    <property type="molecule type" value="Genomic_DNA"/>
</dbReference>
<keyword evidence="5" id="KW-0458">Lysosome</keyword>
<evidence type="ECO:0000313" key="7">
    <source>
        <dbReference type="Proteomes" id="UP000605970"/>
    </source>
</evidence>
<evidence type="ECO:0000256" key="3">
    <source>
        <dbReference type="ARBA" id="ARBA00022295"/>
    </source>
</evidence>
<sequence length="154" mass="17569">MTSKKPTNITLEGKTRLPNRVQDIIIEMGTVIGNIQQTSGLSDVLQTSIRNFVAVDGIAQNSAQNLNKLVKQVELMETETFKIGQNLGTVKRLIKQTECIEKSCKIGESIIYFESCLLFDRFWTKVLVLPKKRKSTDCQKFYFHLTIVHIKSFK</sequence>
<keyword evidence="4" id="KW-0472">Membrane</keyword>
<evidence type="ECO:0000313" key="6">
    <source>
        <dbReference type="EMBL" id="KAF7638545.1"/>
    </source>
</evidence>
<dbReference type="Pfam" id="PF16088">
    <property type="entry name" value="BORCS7"/>
    <property type="match status" value="1"/>
</dbReference>
<evidence type="ECO:0000256" key="1">
    <source>
        <dbReference type="ARBA" id="ARBA00004656"/>
    </source>
</evidence>
<name>A0A8S9ZZJ0_9BILA</name>
<protein>
    <recommendedName>
        <fullName evidence="3">BLOC-1-related complex subunit 7</fullName>
    </recommendedName>
</protein>
<reference evidence="6" key="1">
    <citation type="journal article" date="2020" name="Ecol. Evol.">
        <title>Genome structure and content of the rice root-knot nematode (Meloidogyne graminicola).</title>
        <authorList>
            <person name="Phan N.T."/>
            <person name="Danchin E.G.J."/>
            <person name="Klopp C."/>
            <person name="Perfus-Barbeoch L."/>
            <person name="Kozlowski D.K."/>
            <person name="Koutsovoulos G.D."/>
            <person name="Lopez-Roques C."/>
            <person name="Bouchez O."/>
            <person name="Zahm M."/>
            <person name="Besnard G."/>
            <person name="Bellafiore S."/>
        </authorList>
    </citation>
    <scope>NUCLEOTIDE SEQUENCE</scope>
    <source>
        <strain evidence="6">VN-18</strain>
    </source>
</reference>
<keyword evidence="7" id="KW-1185">Reference proteome</keyword>
<evidence type="ECO:0000256" key="4">
    <source>
        <dbReference type="ARBA" id="ARBA00023136"/>
    </source>
</evidence>
<dbReference type="OrthoDB" id="5567844at2759"/>
<proteinExistence type="inferred from homology"/>